<sequence>MRVTLGWLKILGPYAYKEIEGHKASSLIKIQQEDTSAENLDKEKFLALVYHEQLKHDEVLWKHKSHVDWLACLDPNTGCFYLSTNICRRKRSKGALVRFHTIKKKISVEEKSVTLFENNQDVRILGRKKGCGKQGLY</sequence>
<evidence type="ECO:0000313" key="2">
    <source>
        <dbReference type="Proteomes" id="UP001459277"/>
    </source>
</evidence>
<evidence type="ECO:0000313" key="1">
    <source>
        <dbReference type="EMBL" id="KAK9983098.1"/>
    </source>
</evidence>
<dbReference type="AlphaFoldDB" id="A0AAW2BCB1"/>
<gene>
    <name evidence="1" type="ORF">SO802_032623</name>
</gene>
<dbReference type="Proteomes" id="UP001459277">
    <property type="component" value="Unassembled WGS sequence"/>
</dbReference>
<reference evidence="1 2" key="1">
    <citation type="submission" date="2024-01" db="EMBL/GenBank/DDBJ databases">
        <title>A telomere-to-telomere, gap-free genome of sweet tea (Lithocarpus litseifolius).</title>
        <authorList>
            <person name="Zhou J."/>
        </authorList>
    </citation>
    <scope>NUCLEOTIDE SEQUENCE [LARGE SCALE GENOMIC DNA]</scope>
    <source>
        <strain evidence="1">Zhou-2022a</strain>
        <tissue evidence="1">Leaf</tissue>
    </source>
</reference>
<name>A0AAW2BCB1_9ROSI</name>
<comment type="caution">
    <text evidence="1">The sequence shown here is derived from an EMBL/GenBank/DDBJ whole genome shotgun (WGS) entry which is preliminary data.</text>
</comment>
<accession>A0AAW2BCB1</accession>
<proteinExistence type="predicted"/>
<organism evidence="1 2">
    <name type="scientific">Lithocarpus litseifolius</name>
    <dbReference type="NCBI Taxonomy" id="425828"/>
    <lineage>
        <taxon>Eukaryota</taxon>
        <taxon>Viridiplantae</taxon>
        <taxon>Streptophyta</taxon>
        <taxon>Embryophyta</taxon>
        <taxon>Tracheophyta</taxon>
        <taxon>Spermatophyta</taxon>
        <taxon>Magnoliopsida</taxon>
        <taxon>eudicotyledons</taxon>
        <taxon>Gunneridae</taxon>
        <taxon>Pentapetalae</taxon>
        <taxon>rosids</taxon>
        <taxon>fabids</taxon>
        <taxon>Fagales</taxon>
        <taxon>Fagaceae</taxon>
        <taxon>Lithocarpus</taxon>
    </lineage>
</organism>
<protein>
    <submittedName>
        <fullName evidence="1">Uncharacterized protein</fullName>
    </submittedName>
</protein>
<keyword evidence="2" id="KW-1185">Reference proteome</keyword>
<dbReference type="EMBL" id="JAZDWU010000012">
    <property type="protein sequence ID" value="KAK9983098.1"/>
    <property type="molecule type" value="Genomic_DNA"/>
</dbReference>